<dbReference type="RefSeq" id="WP_254571017.1">
    <property type="nucleotide sequence ID" value="NZ_CP098502.1"/>
</dbReference>
<keyword evidence="2" id="KW-1185">Reference proteome</keyword>
<evidence type="ECO:0000313" key="1">
    <source>
        <dbReference type="EMBL" id="UTI64309.1"/>
    </source>
</evidence>
<evidence type="ECO:0000313" key="2">
    <source>
        <dbReference type="Proteomes" id="UP001056035"/>
    </source>
</evidence>
<name>A0ABY5DRU1_9ACTN</name>
<dbReference type="EMBL" id="CP098502">
    <property type="protein sequence ID" value="UTI64309.1"/>
    <property type="molecule type" value="Genomic_DNA"/>
</dbReference>
<sequence>MSTGSASKSKITNEELQVMLKRAAELGIPAWRVTAALGRSGTPPAATGEDEAHP</sequence>
<accession>A0ABY5DRU1</accession>
<protein>
    <submittedName>
        <fullName evidence="1">Uncharacterized protein</fullName>
    </submittedName>
</protein>
<gene>
    <name evidence="1" type="ORF">NBH00_23580</name>
</gene>
<reference evidence="1 2" key="1">
    <citation type="submission" date="2022-06" db="EMBL/GenBank/DDBJ databases">
        <title>Paraconexibacter antarcticus.</title>
        <authorList>
            <person name="Kim C.S."/>
        </authorList>
    </citation>
    <scope>NUCLEOTIDE SEQUENCE [LARGE SCALE GENOMIC DNA]</scope>
    <source>
        <strain evidence="1 2">02-257</strain>
    </source>
</reference>
<proteinExistence type="predicted"/>
<organism evidence="1 2">
    <name type="scientific">Paraconexibacter antarcticus</name>
    <dbReference type="NCBI Taxonomy" id="2949664"/>
    <lineage>
        <taxon>Bacteria</taxon>
        <taxon>Bacillati</taxon>
        <taxon>Actinomycetota</taxon>
        <taxon>Thermoleophilia</taxon>
        <taxon>Solirubrobacterales</taxon>
        <taxon>Paraconexibacteraceae</taxon>
        <taxon>Paraconexibacter</taxon>
    </lineage>
</organism>
<dbReference type="Proteomes" id="UP001056035">
    <property type="component" value="Chromosome"/>
</dbReference>